<reference evidence="2 3" key="1">
    <citation type="submission" date="2019-03" db="EMBL/GenBank/DDBJ databases">
        <title>First draft genome of Liparis tanakae, snailfish: a comprehensive survey of snailfish specific genes.</title>
        <authorList>
            <person name="Kim W."/>
            <person name="Song I."/>
            <person name="Jeong J.-H."/>
            <person name="Kim D."/>
            <person name="Kim S."/>
            <person name="Ryu S."/>
            <person name="Song J.Y."/>
            <person name="Lee S.K."/>
        </authorList>
    </citation>
    <scope>NUCLEOTIDE SEQUENCE [LARGE SCALE GENOMIC DNA]</scope>
    <source>
        <tissue evidence="2">Muscle</tissue>
    </source>
</reference>
<feature type="compositionally biased region" description="Basic and acidic residues" evidence="1">
    <location>
        <begin position="45"/>
        <end position="54"/>
    </location>
</feature>
<feature type="region of interest" description="Disordered" evidence="1">
    <location>
        <begin position="87"/>
        <end position="106"/>
    </location>
</feature>
<feature type="compositionally biased region" description="Basic and acidic residues" evidence="1">
    <location>
        <begin position="89"/>
        <end position="98"/>
    </location>
</feature>
<sequence length="400" mass="44147">MPKEGFWPPEKLFPALVEALERHEKRFLLVSWGLIASQRWRDSFHRDGETEERNKTHKTPRATRHPRAASARHPLFLRLVVSATTNESSWKETTETSRLRGPLGDVTTRRASPSALVQVELLKILSLTCRAEERRRRGAKEPSRGAEELRSRGTEEARNRGAEEAFACQVIDPRNKSSEHGRRPLGSNPDPINAPRRGIDPLALWGVKCDVAFLWTRGGVKQPRHGASNGSLLLLISGAAQDARAPSGKEMTGGSTPARRPLLFSPAGSIAVRSSSIDPVGARLELDYNGATLHRCGLINHCPLARHGPQSVMVPPCFISPLEVLNILQNRFPLSGIPCWSGTKKSLDVRNEAGKFTFTPWTAAAARERRPSSPVGNCAELLAKQVAYSRLPYPFTAIVR</sequence>
<keyword evidence="3" id="KW-1185">Reference proteome</keyword>
<feature type="compositionally biased region" description="Basic and acidic residues" evidence="1">
    <location>
        <begin position="173"/>
        <end position="182"/>
    </location>
</feature>
<gene>
    <name evidence="2" type="ORF">EYF80_010611</name>
</gene>
<feature type="region of interest" description="Disordered" evidence="1">
    <location>
        <begin position="133"/>
        <end position="196"/>
    </location>
</feature>
<dbReference type="AlphaFoldDB" id="A0A4Z2IPQ8"/>
<feature type="compositionally biased region" description="Basic and acidic residues" evidence="1">
    <location>
        <begin position="133"/>
        <end position="163"/>
    </location>
</feature>
<evidence type="ECO:0000256" key="1">
    <source>
        <dbReference type="SAM" id="MobiDB-lite"/>
    </source>
</evidence>
<comment type="caution">
    <text evidence="2">The sequence shown here is derived from an EMBL/GenBank/DDBJ whole genome shotgun (WGS) entry which is preliminary data.</text>
</comment>
<feature type="compositionally biased region" description="Basic residues" evidence="1">
    <location>
        <begin position="55"/>
        <end position="67"/>
    </location>
</feature>
<evidence type="ECO:0000313" key="3">
    <source>
        <dbReference type="Proteomes" id="UP000314294"/>
    </source>
</evidence>
<name>A0A4Z2IPQ8_9TELE</name>
<dbReference type="Proteomes" id="UP000314294">
    <property type="component" value="Unassembled WGS sequence"/>
</dbReference>
<evidence type="ECO:0000313" key="2">
    <source>
        <dbReference type="EMBL" id="TNN79163.1"/>
    </source>
</evidence>
<dbReference type="EMBL" id="SRLO01000067">
    <property type="protein sequence ID" value="TNN79163.1"/>
    <property type="molecule type" value="Genomic_DNA"/>
</dbReference>
<feature type="region of interest" description="Disordered" evidence="1">
    <location>
        <begin position="45"/>
        <end position="68"/>
    </location>
</feature>
<accession>A0A4Z2IPQ8</accession>
<organism evidence="2 3">
    <name type="scientific">Liparis tanakae</name>
    <name type="common">Tanaka's snailfish</name>
    <dbReference type="NCBI Taxonomy" id="230148"/>
    <lineage>
        <taxon>Eukaryota</taxon>
        <taxon>Metazoa</taxon>
        <taxon>Chordata</taxon>
        <taxon>Craniata</taxon>
        <taxon>Vertebrata</taxon>
        <taxon>Euteleostomi</taxon>
        <taxon>Actinopterygii</taxon>
        <taxon>Neopterygii</taxon>
        <taxon>Teleostei</taxon>
        <taxon>Neoteleostei</taxon>
        <taxon>Acanthomorphata</taxon>
        <taxon>Eupercaria</taxon>
        <taxon>Perciformes</taxon>
        <taxon>Cottioidei</taxon>
        <taxon>Cottales</taxon>
        <taxon>Liparidae</taxon>
        <taxon>Liparis</taxon>
    </lineage>
</organism>
<proteinExistence type="predicted"/>
<protein>
    <submittedName>
        <fullName evidence="2">Uncharacterized protein</fullName>
    </submittedName>
</protein>